<dbReference type="Proteomes" id="UP000065822">
    <property type="component" value="Chromosome"/>
</dbReference>
<reference evidence="5 7" key="2">
    <citation type="submission" date="2017-06" db="EMBL/GenBank/DDBJ databases">
        <authorList>
            <consortium name="Pathogen Informatics"/>
        </authorList>
    </citation>
    <scope>NUCLEOTIDE SEQUENCE [LARGE SCALE GENOMIC DNA]</scope>
    <source>
        <strain evidence="5 7">NCTC12947</strain>
    </source>
</reference>
<organism evidence="5 7">
    <name type="scientific">Capnocytophaga haemolytica</name>
    <dbReference type="NCBI Taxonomy" id="45243"/>
    <lineage>
        <taxon>Bacteria</taxon>
        <taxon>Pseudomonadati</taxon>
        <taxon>Bacteroidota</taxon>
        <taxon>Flavobacteriia</taxon>
        <taxon>Flavobacteriales</taxon>
        <taxon>Flavobacteriaceae</taxon>
        <taxon>Capnocytophaga</taxon>
    </lineage>
</organism>
<evidence type="ECO:0000313" key="4">
    <source>
        <dbReference type="EMBL" id="AMD86199.1"/>
    </source>
</evidence>
<dbReference type="EMBL" id="CP014227">
    <property type="protein sequence ID" value="AMD86199.1"/>
    <property type="molecule type" value="Genomic_DNA"/>
</dbReference>
<dbReference type="SUPFAM" id="SSF52540">
    <property type="entry name" value="P-loop containing nucleoside triphosphate hydrolases"/>
    <property type="match status" value="1"/>
</dbReference>
<sequence length="248" mass="27024">MTNTNTHAIEVSHLSKQYKGASEYALTDVSFTVEKGEVYGVLGPNGAGKTTLMSILFGSIRPTEGSFSICSLTYAAQAGQLRYKIGVVPQEYALYPTLTARENLLYFGSLYALKGNALKQKVDEGLARVQLLEVADRKIATFSGGMKRRVNLLAGILHTPEVLFLDEPTVGVDVLSKRIIINYLKELNGEGMSVLYTSHHLQEAQDFCHKVAFLNGGRLIAEGSPEALIEQYKSTDLEAVFVELAGGD</sequence>
<dbReference type="AlphaFoldDB" id="A0AAX2GXI8"/>
<reference evidence="4 6" key="1">
    <citation type="submission" date="2016-02" db="EMBL/GenBank/DDBJ databases">
        <authorList>
            <person name="Holder M.E."/>
            <person name="Ajami N.J."/>
            <person name="Petrosino J.F."/>
        </authorList>
    </citation>
    <scope>NUCLEOTIDE SEQUENCE [LARGE SCALE GENOMIC DNA]</scope>
    <source>
        <strain evidence="4 6">CCUG 32990</strain>
    </source>
</reference>
<proteinExistence type="predicted"/>
<dbReference type="GO" id="GO:0005524">
    <property type="term" value="F:ATP binding"/>
    <property type="evidence" value="ECO:0007669"/>
    <property type="project" value="UniProtKB-KW"/>
</dbReference>
<dbReference type="KEGG" id="chg:AXF12_04485"/>
<dbReference type="PANTHER" id="PTHR43038">
    <property type="entry name" value="ATP-BINDING CASSETTE, SUB-FAMILY H, MEMBER 1"/>
    <property type="match status" value="1"/>
</dbReference>
<evidence type="ECO:0000313" key="5">
    <source>
        <dbReference type="EMBL" id="SNV06964.1"/>
    </source>
</evidence>
<dbReference type="InterPro" id="IPR003439">
    <property type="entry name" value="ABC_transporter-like_ATP-bd"/>
</dbReference>
<dbReference type="SMART" id="SM00382">
    <property type="entry name" value="AAA"/>
    <property type="match status" value="1"/>
</dbReference>
<feature type="domain" description="ABC transporter" evidence="3">
    <location>
        <begin position="9"/>
        <end position="241"/>
    </location>
</feature>
<dbReference type="InterPro" id="IPR027417">
    <property type="entry name" value="P-loop_NTPase"/>
</dbReference>
<evidence type="ECO:0000256" key="1">
    <source>
        <dbReference type="ARBA" id="ARBA00022741"/>
    </source>
</evidence>
<dbReference type="PROSITE" id="PS00211">
    <property type="entry name" value="ABC_TRANSPORTER_1"/>
    <property type="match status" value="1"/>
</dbReference>
<dbReference type="Proteomes" id="UP000215539">
    <property type="component" value="Chromosome 1"/>
</dbReference>
<evidence type="ECO:0000313" key="7">
    <source>
        <dbReference type="Proteomes" id="UP000215539"/>
    </source>
</evidence>
<keyword evidence="6" id="KW-1185">Reference proteome</keyword>
<accession>A0AAX2GXI8</accession>
<dbReference type="PANTHER" id="PTHR43038:SF8">
    <property type="entry name" value="ABC-TYPE MULTIDRUG TRANSPORT SYSTEM, ATPASE COMPONENT"/>
    <property type="match status" value="1"/>
</dbReference>
<dbReference type="RefSeq" id="WP_066431779.1">
    <property type="nucleotide sequence ID" value="NZ_CP014227.1"/>
</dbReference>
<evidence type="ECO:0000256" key="2">
    <source>
        <dbReference type="ARBA" id="ARBA00022840"/>
    </source>
</evidence>
<evidence type="ECO:0000313" key="6">
    <source>
        <dbReference type="Proteomes" id="UP000065822"/>
    </source>
</evidence>
<name>A0AAX2GXI8_9FLAO</name>
<keyword evidence="2 5" id="KW-0067">ATP-binding</keyword>
<dbReference type="PROSITE" id="PS50893">
    <property type="entry name" value="ABC_TRANSPORTER_2"/>
    <property type="match status" value="1"/>
</dbReference>
<dbReference type="Pfam" id="PF00005">
    <property type="entry name" value="ABC_tran"/>
    <property type="match status" value="1"/>
</dbReference>
<dbReference type="InterPro" id="IPR017871">
    <property type="entry name" value="ABC_transporter-like_CS"/>
</dbReference>
<gene>
    <name evidence="5" type="primary">ybhF_1</name>
    <name evidence="4" type="ORF">AXF12_04485</name>
    <name evidence="5" type="ORF">SAMEA44541418_00834</name>
</gene>
<keyword evidence="1" id="KW-0547">Nucleotide-binding</keyword>
<dbReference type="Gene3D" id="3.40.50.300">
    <property type="entry name" value="P-loop containing nucleotide triphosphate hydrolases"/>
    <property type="match status" value="1"/>
</dbReference>
<dbReference type="GO" id="GO:0016887">
    <property type="term" value="F:ATP hydrolysis activity"/>
    <property type="evidence" value="ECO:0007669"/>
    <property type="project" value="InterPro"/>
</dbReference>
<dbReference type="InterPro" id="IPR003593">
    <property type="entry name" value="AAA+_ATPase"/>
</dbReference>
<evidence type="ECO:0000259" key="3">
    <source>
        <dbReference type="PROSITE" id="PS50893"/>
    </source>
</evidence>
<dbReference type="EMBL" id="LT906449">
    <property type="protein sequence ID" value="SNV06964.1"/>
    <property type="molecule type" value="Genomic_DNA"/>
</dbReference>
<protein>
    <submittedName>
        <fullName evidence="4 5">ABC transporter ATP-binding protein</fullName>
    </submittedName>
</protein>